<sequence>MHQQLQNVIENAFERRAEITPANADAITRGAVNEAIALLDNGALRVAEKIDGQWVTHQWLKKAVLLSFRINDNQLIEGAETRFFDKVPMKFADYDEARFQRDGIRVAPPASVRRGAFIARNTVLMPSYVNIGAYVDEGTMVDTWVTVGSCAQIGKNVHLSGGVGIGGVLEPLQANPTIIEDNCFIGARSEVVEGVIVEEGSVISMGVFISQSTRIYDRETGEIHYGRVPAGSVVVSGNLPSKDGSHSLYCAVIVKKVDAKTRAKVGINELLRTID</sequence>
<dbReference type="EMBL" id="CP034036">
    <property type="protein sequence ID" value="QCR05821.1"/>
    <property type="molecule type" value="Genomic_DNA"/>
</dbReference>
<dbReference type="UniPathway" id="UPA00034">
    <property type="reaction ID" value="UER00019"/>
</dbReference>
<dbReference type="PANTHER" id="PTHR19136:SF52">
    <property type="entry name" value="2,3,4,5-TETRAHYDROPYRIDINE-2,6-DICARBOXYLATE N-SUCCINYLTRANSFERASE"/>
    <property type="match status" value="1"/>
</dbReference>
<dbReference type="Pfam" id="PF14602">
    <property type="entry name" value="Hexapep_2"/>
    <property type="match status" value="1"/>
</dbReference>
<dbReference type="Pfam" id="PF14805">
    <property type="entry name" value="THDPS_N_2"/>
    <property type="match status" value="1"/>
</dbReference>
<keyword evidence="8 9" id="KW-0012">Acyltransferase</keyword>
<reference evidence="12 14" key="2">
    <citation type="submission" date="2018-11" db="EMBL/GenBank/DDBJ databases">
        <title>Genome sequences of Brenneria nigrifluens and Brenneria rubrifaciens.</title>
        <authorList>
            <person name="Poret-Peterson A.T."/>
            <person name="McClean A.E."/>
            <person name="Kluepfel D.A."/>
        </authorList>
    </citation>
    <scope>NUCLEOTIDE SEQUENCE [LARGE SCALE GENOMIC DNA]</scope>
    <source>
        <strain evidence="12 14">ATCC 13028</strain>
    </source>
</reference>
<keyword evidence="6 9" id="KW-0220">Diaminopimelate biosynthesis</keyword>
<organism evidence="11 13">
    <name type="scientific">Brenneria nigrifluens DSM 30175 = ATCC 13028</name>
    <dbReference type="NCBI Taxonomy" id="1121120"/>
    <lineage>
        <taxon>Bacteria</taxon>
        <taxon>Pseudomonadati</taxon>
        <taxon>Pseudomonadota</taxon>
        <taxon>Gammaproteobacteria</taxon>
        <taxon>Enterobacterales</taxon>
        <taxon>Pectobacteriaceae</taxon>
        <taxon>Brenneria</taxon>
    </lineage>
</organism>
<comment type="similarity">
    <text evidence="1 9">Belongs to the transferase hexapeptide repeat family.</text>
</comment>
<evidence type="ECO:0000256" key="9">
    <source>
        <dbReference type="HAMAP-Rule" id="MF_00811"/>
    </source>
</evidence>
<keyword evidence="7 9" id="KW-0457">Lysine biosynthesis</keyword>
<dbReference type="GO" id="GO:0019877">
    <property type="term" value="P:diaminopimelate biosynthetic process"/>
    <property type="evidence" value="ECO:0007669"/>
    <property type="project" value="UniProtKB-UniRule"/>
</dbReference>
<evidence type="ECO:0000256" key="7">
    <source>
        <dbReference type="ARBA" id="ARBA00023154"/>
    </source>
</evidence>
<dbReference type="Gene3D" id="2.160.10.10">
    <property type="entry name" value="Hexapeptide repeat proteins"/>
    <property type="match status" value="1"/>
</dbReference>
<dbReference type="EMBL" id="QDKK01000001">
    <property type="protein sequence ID" value="PWC25794.1"/>
    <property type="molecule type" value="Genomic_DNA"/>
</dbReference>
<dbReference type="HAMAP" id="MF_00811">
    <property type="entry name" value="DapD"/>
    <property type="match status" value="1"/>
</dbReference>
<dbReference type="InterPro" id="IPR037133">
    <property type="entry name" value="THP_succinylTrfase_N_sf"/>
</dbReference>
<comment type="subunit">
    <text evidence="9">Homotrimer.</text>
</comment>
<proteinExistence type="inferred from homology"/>
<keyword evidence="5 9" id="KW-0677">Repeat</keyword>
<evidence type="ECO:0000313" key="11">
    <source>
        <dbReference type="EMBL" id="PWC25794.1"/>
    </source>
</evidence>
<dbReference type="GO" id="GO:0008666">
    <property type="term" value="F:2,3,4,5-tetrahydropyridine-2,6-dicarboxylate N-succinyltransferase activity"/>
    <property type="evidence" value="ECO:0007669"/>
    <property type="project" value="UniProtKB-UniRule"/>
</dbReference>
<evidence type="ECO:0000256" key="2">
    <source>
        <dbReference type="ARBA" id="ARBA00022490"/>
    </source>
</evidence>
<name>A0A2U1UVT2_9GAMM</name>
<dbReference type="GO" id="GO:0009089">
    <property type="term" value="P:lysine biosynthetic process via diaminopimelate"/>
    <property type="evidence" value="ECO:0007669"/>
    <property type="project" value="UniProtKB-UniRule"/>
</dbReference>
<dbReference type="EC" id="2.3.1.117" evidence="9"/>
<dbReference type="InterPro" id="IPR023180">
    <property type="entry name" value="THP_succinylTrfase_dom1"/>
</dbReference>
<gene>
    <name evidence="9 11" type="primary">dapD</name>
    <name evidence="11" type="ORF">DDT54_00190</name>
    <name evidence="12" type="ORF">EH206_17525</name>
</gene>
<dbReference type="CDD" id="cd03350">
    <property type="entry name" value="LbH_THP_succinylT"/>
    <property type="match status" value="1"/>
</dbReference>
<dbReference type="AlphaFoldDB" id="A0A2U1UVT2"/>
<evidence type="ECO:0000313" key="12">
    <source>
        <dbReference type="EMBL" id="QCR05821.1"/>
    </source>
</evidence>
<evidence type="ECO:0000313" key="14">
    <source>
        <dbReference type="Proteomes" id="UP000303847"/>
    </source>
</evidence>
<dbReference type="PANTHER" id="PTHR19136">
    <property type="entry name" value="MOLYBDENUM COFACTOR GUANYLYLTRANSFERASE"/>
    <property type="match status" value="1"/>
</dbReference>
<evidence type="ECO:0000256" key="4">
    <source>
        <dbReference type="ARBA" id="ARBA00022679"/>
    </source>
</evidence>
<feature type="binding site" evidence="9">
    <location>
        <position position="105"/>
    </location>
    <ligand>
        <name>substrate</name>
    </ligand>
</feature>
<dbReference type="RefSeq" id="WP_009114151.1">
    <property type="nucleotide sequence ID" value="NZ_CP034036.1"/>
</dbReference>
<dbReference type="PROSITE" id="PS00101">
    <property type="entry name" value="HEXAPEP_TRANSFERASES"/>
    <property type="match status" value="1"/>
</dbReference>
<evidence type="ECO:0000256" key="1">
    <source>
        <dbReference type="ARBA" id="ARBA00007274"/>
    </source>
</evidence>
<protein>
    <recommendedName>
        <fullName evidence="9">2,3,4,5-tetrahydropyridine-2,6-dicarboxylate N-succinyltransferase</fullName>
        <ecNumber evidence="9">2.3.1.117</ecNumber>
    </recommendedName>
    <alternativeName>
        <fullName evidence="9">Tetrahydrodipicolinate N-succinyltransferase</fullName>
        <shortName evidence="9">THDP succinyltransferase</shortName>
        <shortName evidence="9">THP succinyltransferase</shortName>
        <shortName evidence="9">Tetrahydropicolinate succinylase</shortName>
    </alternativeName>
</protein>
<dbReference type="Gene3D" id="1.10.166.10">
    <property type="entry name" value="Tetrahydrodipicolinate-N-succinyltransferase, N-terminal domain"/>
    <property type="match status" value="1"/>
</dbReference>
<dbReference type="Proteomes" id="UP000295985">
    <property type="component" value="Unassembled WGS sequence"/>
</dbReference>
<evidence type="ECO:0000256" key="5">
    <source>
        <dbReference type="ARBA" id="ARBA00022737"/>
    </source>
</evidence>
<dbReference type="InterPro" id="IPR018357">
    <property type="entry name" value="Hexapep_transf_CS"/>
</dbReference>
<dbReference type="NCBIfam" id="NF008808">
    <property type="entry name" value="PRK11830.1"/>
    <property type="match status" value="1"/>
</dbReference>
<evidence type="ECO:0000256" key="3">
    <source>
        <dbReference type="ARBA" id="ARBA00022605"/>
    </source>
</evidence>
<keyword evidence="4 9" id="KW-0808">Transferase</keyword>
<comment type="pathway">
    <text evidence="9">Amino-acid biosynthesis; L-lysine biosynthesis via DAP pathway; LL-2,6-diaminopimelate from (S)-tetrahydrodipicolinate (succinylase route): step 1/3.</text>
</comment>
<comment type="subcellular location">
    <subcellularLocation>
        <location evidence="9">Cytoplasm</location>
    </subcellularLocation>
</comment>
<dbReference type="Proteomes" id="UP000303847">
    <property type="component" value="Chromosome"/>
</dbReference>
<evidence type="ECO:0000256" key="6">
    <source>
        <dbReference type="ARBA" id="ARBA00022915"/>
    </source>
</evidence>
<reference evidence="11 13" key="1">
    <citation type="submission" date="2018-04" db="EMBL/GenBank/DDBJ databases">
        <title>Brenneria corticis sp.nov.</title>
        <authorList>
            <person name="Li Y."/>
        </authorList>
    </citation>
    <scope>NUCLEOTIDE SEQUENCE [LARGE SCALE GENOMIC DNA]</scope>
    <source>
        <strain evidence="11 13">LMG 2694</strain>
    </source>
</reference>
<keyword evidence="14" id="KW-1185">Reference proteome</keyword>
<dbReference type="SUPFAM" id="SSF51161">
    <property type="entry name" value="Trimeric LpxA-like enzymes"/>
    <property type="match status" value="1"/>
</dbReference>
<accession>A0A2U1UVT2</accession>
<feature type="domain" description="Tetrahydrodipicolinate-N-succinyltransferase chain A" evidence="10">
    <location>
        <begin position="4"/>
        <end position="70"/>
    </location>
</feature>
<dbReference type="InterPro" id="IPR001451">
    <property type="entry name" value="Hexapep"/>
</dbReference>
<evidence type="ECO:0000256" key="8">
    <source>
        <dbReference type="ARBA" id="ARBA00023315"/>
    </source>
</evidence>
<feature type="binding site" evidence="9">
    <location>
        <position position="142"/>
    </location>
    <ligand>
        <name>substrate</name>
    </ligand>
</feature>
<dbReference type="OrthoDB" id="9775362at2"/>
<evidence type="ECO:0000259" key="10">
    <source>
        <dbReference type="Pfam" id="PF14805"/>
    </source>
</evidence>
<comment type="catalytic activity">
    <reaction evidence="9">
        <text>(S)-2,3,4,5-tetrahydrodipicolinate + succinyl-CoA + H2O = (S)-2-succinylamino-6-oxoheptanedioate + CoA</text>
        <dbReference type="Rhea" id="RHEA:17325"/>
        <dbReference type="ChEBI" id="CHEBI:15377"/>
        <dbReference type="ChEBI" id="CHEBI:15685"/>
        <dbReference type="ChEBI" id="CHEBI:16845"/>
        <dbReference type="ChEBI" id="CHEBI:57287"/>
        <dbReference type="ChEBI" id="CHEBI:57292"/>
        <dbReference type="EC" id="2.3.1.117"/>
    </reaction>
</comment>
<dbReference type="InterPro" id="IPR005664">
    <property type="entry name" value="DapD_Trfase_Hexpep_rpt_fam"/>
</dbReference>
<dbReference type="NCBIfam" id="TIGR00965">
    <property type="entry name" value="dapD"/>
    <property type="match status" value="1"/>
</dbReference>
<dbReference type="GO" id="GO:0005737">
    <property type="term" value="C:cytoplasm"/>
    <property type="evidence" value="ECO:0007669"/>
    <property type="project" value="UniProtKB-SubCell"/>
</dbReference>
<keyword evidence="2 9" id="KW-0963">Cytoplasm</keyword>
<evidence type="ECO:0000313" key="13">
    <source>
        <dbReference type="Proteomes" id="UP000295985"/>
    </source>
</evidence>
<keyword evidence="3 9" id="KW-0028">Amino-acid biosynthesis</keyword>
<dbReference type="GO" id="GO:0016779">
    <property type="term" value="F:nucleotidyltransferase activity"/>
    <property type="evidence" value="ECO:0007669"/>
    <property type="project" value="TreeGrafter"/>
</dbReference>
<dbReference type="InterPro" id="IPR011004">
    <property type="entry name" value="Trimer_LpxA-like_sf"/>
</dbReference>